<evidence type="ECO:0000313" key="4">
    <source>
        <dbReference type="EMBL" id="EGG10484.1"/>
    </source>
</evidence>
<dbReference type="GeneID" id="18927334"/>
<dbReference type="KEGG" id="mlr:MELLADRAFT_33791"/>
<dbReference type="STRING" id="747676.F4RAI3"/>
<feature type="domain" description="N-acetyltransferase" evidence="3">
    <location>
        <begin position="2"/>
        <end position="169"/>
    </location>
</feature>
<dbReference type="SUPFAM" id="SSF55729">
    <property type="entry name" value="Acyl-CoA N-acyltransferases (Nat)"/>
    <property type="match status" value="1"/>
</dbReference>
<dbReference type="eggNOG" id="KOG3234">
    <property type="taxonomic scope" value="Eukaryota"/>
</dbReference>
<dbReference type="Pfam" id="PF00583">
    <property type="entry name" value="Acetyltransf_1"/>
    <property type="match status" value="1"/>
</dbReference>
<dbReference type="PROSITE" id="PS51186">
    <property type="entry name" value="GNAT"/>
    <property type="match status" value="1"/>
</dbReference>
<dbReference type="InterPro" id="IPR051646">
    <property type="entry name" value="NatB_acetyltransferase_subunit"/>
</dbReference>
<dbReference type="FunCoup" id="F4RAI3">
    <property type="interactions" value="396"/>
</dbReference>
<keyword evidence="1" id="KW-0808">Transferase</keyword>
<dbReference type="InParanoid" id="F4RAI3"/>
<dbReference type="VEuPathDB" id="FungiDB:MELLADRAFT_33791"/>
<gene>
    <name evidence="4" type="ORF">MELLADRAFT_33791</name>
</gene>
<sequence>MSLLRPFTASDLFNFNNVNLDPWTETYSVSYYLQYLTYWPSLICLTESPNHSIMGYVKHLPPPSRAQTPPKNKKKLIRFHFFSGHISAITVSPSYRQLSLAKQMMNLIEKVSNLSNSFFVDLFVRVSNSIAIKFYEALGYSVYRRILGYYDGFGQIDQEDAFDMRKSLDADPKGLCVRSNGREVLVTDLF</sequence>
<name>F4RAI3_MELLP</name>
<organism evidence="5">
    <name type="scientific">Melampsora larici-populina (strain 98AG31 / pathotype 3-4-7)</name>
    <name type="common">Poplar leaf rust fungus</name>
    <dbReference type="NCBI Taxonomy" id="747676"/>
    <lineage>
        <taxon>Eukaryota</taxon>
        <taxon>Fungi</taxon>
        <taxon>Dikarya</taxon>
        <taxon>Basidiomycota</taxon>
        <taxon>Pucciniomycotina</taxon>
        <taxon>Pucciniomycetes</taxon>
        <taxon>Pucciniales</taxon>
        <taxon>Melampsoraceae</taxon>
        <taxon>Melampsora</taxon>
    </lineage>
</organism>
<dbReference type="HOGENOM" id="CLU_013985_7_1_1"/>
<evidence type="ECO:0000256" key="2">
    <source>
        <dbReference type="ARBA" id="ARBA00023315"/>
    </source>
</evidence>
<protein>
    <recommendedName>
        <fullName evidence="3">N-acetyltransferase domain-containing protein</fullName>
    </recommendedName>
</protein>
<dbReference type="InterPro" id="IPR016181">
    <property type="entry name" value="Acyl_CoA_acyltransferase"/>
</dbReference>
<dbReference type="EMBL" id="GL883094">
    <property type="protein sequence ID" value="EGG10484.1"/>
    <property type="molecule type" value="Genomic_DNA"/>
</dbReference>
<proteinExistence type="predicted"/>
<reference evidence="5" key="1">
    <citation type="journal article" date="2011" name="Proc. Natl. Acad. Sci. U.S.A.">
        <title>Obligate biotrophy features unraveled by the genomic analysis of rust fungi.</title>
        <authorList>
            <person name="Duplessis S."/>
            <person name="Cuomo C.A."/>
            <person name="Lin Y.-C."/>
            <person name="Aerts A."/>
            <person name="Tisserant E."/>
            <person name="Veneault-Fourrey C."/>
            <person name="Joly D.L."/>
            <person name="Hacquard S."/>
            <person name="Amselem J."/>
            <person name="Cantarel B.L."/>
            <person name="Chiu R."/>
            <person name="Coutinho P.M."/>
            <person name="Feau N."/>
            <person name="Field M."/>
            <person name="Frey P."/>
            <person name="Gelhaye E."/>
            <person name="Goldberg J."/>
            <person name="Grabherr M.G."/>
            <person name="Kodira C.D."/>
            <person name="Kohler A."/>
            <person name="Kuees U."/>
            <person name="Lindquist E.A."/>
            <person name="Lucas S.M."/>
            <person name="Mago R."/>
            <person name="Mauceli E."/>
            <person name="Morin E."/>
            <person name="Murat C."/>
            <person name="Pangilinan J.L."/>
            <person name="Park R."/>
            <person name="Pearson M."/>
            <person name="Quesneville H."/>
            <person name="Rouhier N."/>
            <person name="Sakthikumar S."/>
            <person name="Salamov A.A."/>
            <person name="Schmutz J."/>
            <person name="Selles B."/>
            <person name="Shapiro H."/>
            <person name="Tanguay P."/>
            <person name="Tuskan G.A."/>
            <person name="Henrissat B."/>
            <person name="Van de Peer Y."/>
            <person name="Rouze P."/>
            <person name="Ellis J.G."/>
            <person name="Dodds P.N."/>
            <person name="Schein J.E."/>
            <person name="Zhong S."/>
            <person name="Hamelin R.C."/>
            <person name="Grigoriev I.V."/>
            <person name="Szabo L.J."/>
            <person name="Martin F."/>
        </authorList>
    </citation>
    <scope>NUCLEOTIDE SEQUENCE [LARGE SCALE GENOMIC DNA]</scope>
    <source>
        <strain evidence="5">98AG31 / pathotype 3-4-7</strain>
    </source>
</reference>
<dbReference type="InterPro" id="IPR000182">
    <property type="entry name" value="GNAT_dom"/>
</dbReference>
<evidence type="ECO:0000313" key="5">
    <source>
        <dbReference type="Proteomes" id="UP000001072"/>
    </source>
</evidence>
<keyword evidence="5" id="KW-1185">Reference proteome</keyword>
<dbReference type="PANTHER" id="PTHR45910:SF1">
    <property type="entry name" value="N-ALPHA-ACETYLTRANSFERASE 20"/>
    <property type="match status" value="1"/>
</dbReference>
<evidence type="ECO:0000256" key="1">
    <source>
        <dbReference type="ARBA" id="ARBA00022679"/>
    </source>
</evidence>
<dbReference type="GO" id="GO:0031416">
    <property type="term" value="C:NatB complex"/>
    <property type="evidence" value="ECO:0007669"/>
    <property type="project" value="TreeGrafter"/>
</dbReference>
<dbReference type="RefSeq" id="XP_007405954.1">
    <property type="nucleotide sequence ID" value="XM_007405892.1"/>
</dbReference>
<dbReference type="GO" id="GO:0004596">
    <property type="term" value="F:protein-N-terminal amino-acid acetyltransferase activity"/>
    <property type="evidence" value="ECO:0007669"/>
    <property type="project" value="TreeGrafter"/>
</dbReference>
<dbReference type="AlphaFoldDB" id="F4RAI3"/>
<accession>F4RAI3</accession>
<evidence type="ECO:0000259" key="3">
    <source>
        <dbReference type="PROSITE" id="PS51186"/>
    </source>
</evidence>
<dbReference type="PANTHER" id="PTHR45910">
    <property type="entry name" value="N-ALPHA-ACETYLTRANSFERASE 20"/>
    <property type="match status" value="1"/>
</dbReference>
<dbReference type="Proteomes" id="UP000001072">
    <property type="component" value="Unassembled WGS sequence"/>
</dbReference>
<dbReference type="OrthoDB" id="10264728at2759"/>
<keyword evidence="2" id="KW-0012">Acyltransferase</keyword>
<dbReference type="Gene3D" id="3.40.630.30">
    <property type="match status" value="1"/>
</dbReference>